<evidence type="ECO:0000313" key="1">
    <source>
        <dbReference type="EMBL" id="CAI9267846.1"/>
    </source>
</evidence>
<name>A0AA35V6L6_LACSI</name>
<gene>
    <name evidence="1" type="ORF">LSALG_LOCUS8303</name>
</gene>
<keyword evidence="2" id="KW-1185">Reference proteome</keyword>
<evidence type="ECO:0000313" key="2">
    <source>
        <dbReference type="Proteomes" id="UP001177003"/>
    </source>
</evidence>
<sequence length="146" mass="16599">MRTRELHSKLTVTRPTGSDVDALFLIQPSQISMISNDSISDTRSSHEQFVDPFALLELYGNVEEVNSKVDNVNTKVKSREFEIDLVIKSLSEIKSATLSKLDRANQFDQPIFLQLKRTLEEANERHRDNLTTTSPLSLQCSIFMTP</sequence>
<dbReference type="EMBL" id="OX465077">
    <property type="protein sequence ID" value="CAI9267846.1"/>
    <property type="molecule type" value="Genomic_DNA"/>
</dbReference>
<dbReference type="Proteomes" id="UP001177003">
    <property type="component" value="Chromosome 1"/>
</dbReference>
<proteinExistence type="predicted"/>
<dbReference type="AlphaFoldDB" id="A0AA35V6L6"/>
<protein>
    <submittedName>
        <fullName evidence="1">Uncharacterized protein</fullName>
    </submittedName>
</protein>
<organism evidence="1 2">
    <name type="scientific">Lactuca saligna</name>
    <name type="common">Willowleaf lettuce</name>
    <dbReference type="NCBI Taxonomy" id="75948"/>
    <lineage>
        <taxon>Eukaryota</taxon>
        <taxon>Viridiplantae</taxon>
        <taxon>Streptophyta</taxon>
        <taxon>Embryophyta</taxon>
        <taxon>Tracheophyta</taxon>
        <taxon>Spermatophyta</taxon>
        <taxon>Magnoliopsida</taxon>
        <taxon>eudicotyledons</taxon>
        <taxon>Gunneridae</taxon>
        <taxon>Pentapetalae</taxon>
        <taxon>asterids</taxon>
        <taxon>campanulids</taxon>
        <taxon>Asterales</taxon>
        <taxon>Asteraceae</taxon>
        <taxon>Cichorioideae</taxon>
        <taxon>Cichorieae</taxon>
        <taxon>Lactucinae</taxon>
        <taxon>Lactuca</taxon>
    </lineage>
</organism>
<accession>A0AA35V6L6</accession>
<reference evidence="1" key="1">
    <citation type="submission" date="2023-04" db="EMBL/GenBank/DDBJ databases">
        <authorList>
            <person name="Vijverberg K."/>
            <person name="Xiong W."/>
            <person name="Schranz E."/>
        </authorList>
    </citation>
    <scope>NUCLEOTIDE SEQUENCE</scope>
</reference>